<comment type="caution">
    <text evidence="1">The sequence shown here is derived from an EMBL/GenBank/DDBJ whole genome shotgun (WGS) entry which is preliminary data.</text>
</comment>
<dbReference type="Gene3D" id="1.25.40.10">
    <property type="entry name" value="Tetratricopeptide repeat domain"/>
    <property type="match status" value="1"/>
</dbReference>
<accession>A0A6A4LBD2</accession>
<dbReference type="OrthoDB" id="1892356at2759"/>
<organism evidence="1 2">
    <name type="scientific">Rhododendron williamsianum</name>
    <dbReference type="NCBI Taxonomy" id="262921"/>
    <lineage>
        <taxon>Eukaryota</taxon>
        <taxon>Viridiplantae</taxon>
        <taxon>Streptophyta</taxon>
        <taxon>Embryophyta</taxon>
        <taxon>Tracheophyta</taxon>
        <taxon>Spermatophyta</taxon>
        <taxon>Magnoliopsida</taxon>
        <taxon>eudicotyledons</taxon>
        <taxon>Gunneridae</taxon>
        <taxon>Pentapetalae</taxon>
        <taxon>asterids</taxon>
        <taxon>Ericales</taxon>
        <taxon>Ericaceae</taxon>
        <taxon>Ericoideae</taxon>
        <taxon>Rhodoreae</taxon>
        <taxon>Rhododendron</taxon>
    </lineage>
</organism>
<dbReference type="Proteomes" id="UP000428333">
    <property type="component" value="Linkage Group LG07"/>
</dbReference>
<dbReference type="PANTHER" id="PTHR47868">
    <property type="entry name" value="OS05G0457700 PROTEIN"/>
    <property type="match status" value="1"/>
</dbReference>
<dbReference type="InterPro" id="IPR011990">
    <property type="entry name" value="TPR-like_helical_dom_sf"/>
</dbReference>
<reference evidence="1 2" key="1">
    <citation type="journal article" date="2019" name="Genome Biol. Evol.">
        <title>The Rhododendron genome and chromosomal organization provide insight into shared whole-genome duplications across the heath family (Ericaceae).</title>
        <authorList>
            <person name="Soza V.L."/>
            <person name="Lindsley D."/>
            <person name="Waalkes A."/>
            <person name="Ramage E."/>
            <person name="Patwardhan R.P."/>
            <person name="Burton J.N."/>
            <person name="Adey A."/>
            <person name="Kumar A."/>
            <person name="Qiu R."/>
            <person name="Shendure J."/>
            <person name="Hall B."/>
        </authorList>
    </citation>
    <scope>NUCLEOTIDE SEQUENCE [LARGE SCALE GENOMIC DNA]</scope>
    <source>
        <strain evidence="1">RSF 1966-606</strain>
    </source>
</reference>
<dbReference type="PANTHER" id="PTHR47868:SF2">
    <property type="entry name" value="OS05G0457700 PROTEIN"/>
    <property type="match status" value="1"/>
</dbReference>
<keyword evidence="2" id="KW-1185">Reference proteome</keyword>
<dbReference type="AlphaFoldDB" id="A0A6A4LBD2"/>
<protein>
    <submittedName>
        <fullName evidence="1">Uncharacterized protein</fullName>
    </submittedName>
</protein>
<proteinExistence type="predicted"/>
<evidence type="ECO:0000313" key="2">
    <source>
        <dbReference type="Proteomes" id="UP000428333"/>
    </source>
</evidence>
<evidence type="ECO:0000313" key="1">
    <source>
        <dbReference type="EMBL" id="KAE9455610.1"/>
    </source>
</evidence>
<gene>
    <name evidence="1" type="ORF">C3L33_12504</name>
</gene>
<dbReference type="EMBL" id="QEFC01001832">
    <property type="protein sequence ID" value="KAE9455610.1"/>
    <property type="molecule type" value="Genomic_DNA"/>
</dbReference>
<dbReference type="GO" id="GO:0005739">
    <property type="term" value="C:mitochondrion"/>
    <property type="evidence" value="ECO:0007669"/>
    <property type="project" value="TreeGrafter"/>
</dbReference>
<feature type="non-terminal residue" evidence="1">
    <location>
        <position position="1"/>
    </location>
</feature>
<name>A0A6A4LBD2_9ERIC</name>
<sequence>MAKKLCGMATQEMPDDNKDFKIPYYLAACNMVSEEVEMAATCTLGQLESHLGNFGVAEEILTRALTIAEKHFGSHHPKGLFRRALDLLKGPPLEVEGALAKDCRRDILALARVLVVHAIGVIVDILVKKTTAKPSLIIEMQMLLDRSIRDRWRMIVQSSFDGVMTGNSELSKKDFKDSYTVETRRNVLLLQGFEALLSWYSSTPPVGRAQYRIDDDFNIIKASVQMISTLQRLVLAQRKPSLI</sequence>